<dbReference type="EMBL" id="MBRJ01000020">
    <property type="protein sequence ID" value="OHX48440.1"/>
    <property type="molecule type" value="Genomic_DNA"/>
</dbReference>
<comment type="caution">
    <text evidence="1">The sequence shown here is derived from an EMBL/GenBank/DDBJ whole genome shotgun (WGS) entry which is preliminary data.</text>
</comment>
<evidence type="ECO:0000313" key="1">
    <source>
        <dbReference type="EMBL" id="OHX48440.1"/>
    </source>
</evidence>
<dbReference type="Proteomes" id="UP000180194">
    <property type="component" value="Unassembled WGS sequence"/>
</dbReference>
<protein>
    <submittedName>
        <fullName evidence="1">Uncharacterized protein</fullName>
    </submittedName>
</protein>
<reference evidence="1 2" key="1">
    <citation type="submission" date="2016-07" db="EMBL/GenBank/DDBJ databases">
        <title>Bacillus oceanisediminis whole genome.</title>
        <authorList>
            <person name="Pal Y."/>
            <person name="Verma A."/>
            <person name="Mual P."/>
            <person name="Srinivasan K."/>
        </authorList>
    </citation>
    <scope>NUCLEOTIDE SEQUENCE [LARGE SCALE GENOMIC DNA]</scope>
    <source>
        <strain evidence="1 2">Bhandara28</strain>
    </source>
</reference>
<evidence type="ECO:0000313" key="2">
    <source>
        <dbReference type="Proteomes" id="UP000180194"/>
    </source>
</evidence>
<keyword evidence="2" id="KW-1185">Reference proteome</keyword>
<organism evidence="1 2">
    <name type="scientific">Cytobacillus oceanisediminis</name>
    <dbReference type="NCBI Taxonomy" id="665099"/>
    <lineage>
        <taxon>Bacteria</taxon>
        <taxon>Bacillati</taxon>
        <taxon>Bacillota</taxon>
        <taxon>Bacilli</taxon>
        <taxon>Bacillales</taxon>
        <taxon>Bacillaceae</taxon>
        <taxon>Cytobacillus</taxon>
    </lineage>
</organism>
<proteinExistence type="predicted"/>
<sequence>MYIVQSTLQFLDLCIYLILKKLFMSIEMNDPAMKGFDGYAGKVLDFINESIKIRKVFTGL</sequence>
<name>A0ABX3CTG6_9BACI</name>
<gene>
    <name evidence="1" type="ORF">BBV17_17125</name>
</gene>
<accession>A0ABX3CTG6</accession>